<evidence type="ECO:0000313" key="4">
    <source>
        <dbReference type="Proteomes" id="UP001303473"/>
    </source>
</evidence>
<evidence type="ECO:0000256" key="1">
    <source>
        <dbReference type="SAM" id="MobiDB-lite"/>
    </source>
</evidence>
<dbReference type="Pfam" id="PF03663">
    <property type="entry name" value="Glyco_hydro_76"/>
    <property type="match status" value="1"/>
</dbReference>
<feature type="region of interest" description="Disordered" evidence="1">
    <location>
        <begin position="558"/>
        <end position="619"/>
    </location>
</feature>
<protein>
    <submittedName>
        <fullName evidence="3">Glycoside hydrolase, family 76</fullName>
    </submittedName>
</protein>
<dbReference type="GO" id="GO:0016787">
    <property type="term" value="F:hydrolase activity"/>
    <property type="evidence" value="ECO:0007669"/>
    <property type="project" value="UniProtKB-KW"/>
</dbReference>
<feature type="chain" id="PRO_5043015687" evidence="2">
    <location>
        <begin position="21"/>
        <end position="638"/>
    </location>
</feature>
<dbReference type="SUPFAM" id="SSF48208">
    <property type="entry name" value="Six-hairpin glycosidases"/>
    <property type="match status" value="1"/>
</dbReference>
<feature type="compositionally biased region" description="Acidic residues" evidence="1">
    <location>
        <begin position="562"/>
        <end position="573"/>
    </location>
</feature>
<keyword evidence="3" id="KW-0378">Hydrolase</keyword>
<dbReference type="Proteomes" id="UP001303473">
    <property type="component" value="Unassembled WGS sequence"/>
</dbReference>
<name>A0AAN6NBE6_9PEZI</name>
<reference evidence="4" key="1">
    <citation type="journal article" date="2023" name="Mol. Phylogenet. Evol.">
        <title>Genome-scale phylogeny and comparative genomics of the fungal order Sordariales.</title>
        <authorList>
            <person name="Hensen N."/>
            <person name="Bonometti L."/>
            <person name="Westerberg I."/>
            <person name="Brannstrom I.O."/>
            <person name="Guillou S."/>
            <person name="Cros-Aarteil S."/>
            <person name="Calhoun S."/>
            <person name="Haridas S."/>
            <person name="Kuo A."/>
            <person name="Mondo S."/>
            <person name="Pangilinan J."/>
            <person name="Riley R."/>
            <person name="LaButti K."/>
            <person name="Andreopoulos B."/>
            <person name="Lipzen A."/>
            <person name="Chen C."/>
            <person name="Yan M."/>
            <person name="Daum C."/>
            <person name="Ng V."/>
            <person name="Clum A."/>
            <person name="Steindorff A."/>
            <person name="Ohm R.A."/>
            <person name="Martin F."/>
            <person name="Silar P."/>
            <person name="Natvig D.O."/>
            <person name="Lalanne C."/>
            <person name="Gautier V."/>
            <person name="Ament-Velasquez S.L."/>
            <person name="Kruys A."/>
            <person name="Hutchinson M.I."/>
            <person name="Powell A.J."/>
            <person name="Barry K."/>
            <person name="Miller A.N."/>
            <person name="Grigoriev I.V."/>
            <person name="Debuchy R."/>
            <person name="Gladieux P."/>
            <person name="Hiltunen Thoren M."/>
            <person name="Johannesson H."/>
        </authorList>
    </citation>
    <scope>NUCLEOTIDE SEQUENCE [LARGE SCALE GENOMIC DNA]</scope>
    <source>
        <strain evidence="4">CBS 340.73</strain>
    </source>
</reference>
<organism evidence="3 4">
    <name type="scientific">Diplogelasinospora grovesii</name>
    <dbReference type="NCBI Taxonomy" id="303347"/>
    <lineage>
        <taxon>Eukaryota</taxon>
        <taxon>Fungi</taxon>
        <taxon>Dikarya</taxon>
        <taxon>Ascomycota</taxon>
        <taxon>Pezizomycotina</taxon>
        <taxon>Sordariomycetes</taxon>
        <taxon>Sordariomycetidae</taxon>
        <taxon>Sordariales</taxon>
        <taxon>Diplogelasinosporaceae</taxon>
        <taxon>Diplogelasinospora</taxon>
    </lineage>
</organism>
<comment type="caution">
    <text evidence="3">The sequence shown here is derived from an EMBL/GenBank/DDBJ whole genome shotgun (WGS) entry which is preliminary data.</text>
</comment>
<evidence type="ECO:0000313" key="3">
    <source>
        <dbReference type="EMBL" id="KAK3942101.1"/>
    </source>
</evidence>
<dbReference type="PANTHER" id="PTHR47791:SF2">
    <property type="entry name" value="ENDO MANNANASE, GH76 FAMILY (EUROFUNG)"/>
    <property type="match status" value="1"/>
</dbReference>
<keyword evidence="2" id="KW-0732">Signal</keyword>
<dbReference type="InterPro" id="IPR053169">
    <property type="entry name" value="MUG_Protein"/>
</dbReference>
<feature type="signal peptide" evidence="2">
    <location>
        <begin position="1"/>
        <end position="20"/>
    </location>
</feature>
<evidence type="ECO:0000256" key="2">
    <source>
        <dbReference type="SAM" id="SignalP"/>
    </source>
</evidence>
<keyword evidence="4" id="KW-1185">Reference proteome</keyword>
<dbReference type="PANTHER" id="PTHR47791">
    <property type="entry name" value="MEIOTICALLY UP-REGULATED GENE 191 PROTEIN"/>
    <property type="match status" value="1"/>
</dbReference>
<sequence>MLIENWKILLALAATAVVGGTDTSSSTLSFLPSNLQARKPKAATAPVKDQLLIDTLEALRVMQDKYFQVNAGTWPSAIDWTAAVVGTHVAGALGSLSKGLLESPVTTTCEREDFLLRENLVTLYFSQLVAFYFGQDAFSLRNQAYDDMLWVVLGWLGSAQFIESHGKSLFDSDSAAGADTVRQDIDLALGNQSWHGSIWTPPFAHRARIFWELASKGWDTTLCGGGMIWNPRLAPYKNAITNELYIAASINMYLNFPGDSSSSPFMYDPPGAWSPSAETDEWPPRDPKYLKAALDGYKWLMNSNMTNSFGLFADGFHISKGLARDNSHATDIAAGKCDQRDEMVYTYNQGVLLSGQVGLFKATGELHYLHAGHQLIQNVIRATGYDLYRDAPIDDLARLNPWELPPWSGLGRGGVLEEACDVSGECSQDAQTFKGIWMHHFTEFCAPLGGATSTPDVETVKAAHAAACQQYLGWLRHNAMAALGTRDDEGKFGMWWTAGLLNGLTTASLMQMAGPHNDTLLPPQSRPHAKGGARDVVDYRNYGVPNDPMWIVQGANVPAADSEGEDEDEDEETFNNRATGQLPIDHQGGASRLRSRGENSANLADPNNRGRGRTVETQGGGLAVLRALWELSKQADGL</sequence>
<gene>
    <name evidence="3" type="ORF">QBC46DRAFT_380629</name>
</gene>
<dbReference type="EMBL" id="MU853776">
    <property type="protein sequence ID" value="KAK3942101.1"/>
    <property type="molecule type" value="Genomic_DNA"/>
</dbReference>
<dbReference type="InterPro" id="IPR005198">
    <property type="entry name" value="Glyco_hydro_76"/>
</dbReference>
<dbReference type="AlphaFoldDB" id="A0AAN6NBE6"/>
<proteinExistence type="predicted"/>
<dbReference type="GO" id="GO:0005975">
    <property type="term" value="P:carbohydrate metabolic process"/>
    <property type="evidence" value="ECO:0007669"/>
    <property type="project" value="InterPro"/>
</dbReference>
<accession>A0AAN6NBE6</accession>
<dbReference type="InterPro" id="IPR008928">
    <property type="entry name" value="6-hairpin_glycosidase_sf"/>
</dbReference>
<dbReference type="Gene3D" id="1.50.10.20">
    <property type="match status" value="1"/>
</dbReference>